<name>A0A136J043_9PEZI</name>
<evidence type="ECO:0000313" key="1">
    <source>
        <dbReference type="EMBL" id="KXJ90577.1"/>
    </source>
</evidence>
<organism evidence="1 2">
    <name type="scientific">Microdochium bolleyi</name>
    <dbReference type="NCBI Taxonomy" id="196109"/>
    <lineage>
        <taxon>Eukaryota</taxon>
        <taxon>Fungi</taxon>
        <taxon>Dikarya</taxon>
        <taxon>Ascomycota</taxon>
        <taxon>Pezizomycotina</taxon>
        <taxon>Sordariomycetes</taxon>
        <taxon>Xylariomycetidae</taxon>
        <taxon>Xylariales</taxon>
        <taxon>Microdochiaceae</taxon>
        <taxon>Microdochium</taxon>
    </lineage>
</organism>
<keyword evidence="2" id="KW-1185">Reference proteome</keyword>
<gene>
    <name evidence="1" type="ORF">Micbo1qcDRAFT_164156</name>
</gene>
<dbReference type="EMBL" id="KQ964252">
    <property type="protein sequence ID" value="KXJ90577.1"/>
    <property type="molecule type" value="Genomic_DNA"/>
</dbReference>
<evidence type="ECO:0000313" key="2">
    <source>
        <dbReference type="Proteomes" id="UP000070501"/>
    </source>
</evidence>
<reference evidence="2" key="1">
    <citation type="submission" date="2016-02" db="EMBL/GenBank/DDBJ databases">
        <title>Draft genome sequence of Microdochium bolleyi, a fungal endophyte of beachgrass.</title>
        <authorList>
            <consortium name="DOE Joint Genome Institute"/>
            <person name="David A.S."/>
            <person name="May G."/>
            <person name="Haridas S."/>
            <person name="Lim J."/>
            <person name="Wang M."/>
            <person name="Labutti K."/>
            <person name="Lipzen A."/>
            <person name="Barry K."/>
            <person name="Grigoriev I.V."/>
        </authorList>
    </citation>
    <scope>NUCLEOTIDE SEQUENCE [LARGE SCALE GENOMIC DNA]</scope>
    <source>
        <strain evidence="2">J235TASD1</strain>
    </source>
</reference>
<accession>A0A136J043</accession>
<dbReference type="InParanoid" id="A0A136J043"/>
<dbReference type="AlphaFoldDB" id="A0A136J043"/>
<protein>
    <submittedName>
        <fullName evidence="1">Uncharacterized protein</fullName>
    </submittedName>
</protein>
<sequence>MANNHFSVPASTHGHAGISLRRRESSELCLVAMDSELRWYCCGCGWTHTYDLHPACINCDHHMCQACRWV</sequence>
<dbReference type="Proteomes" id="UP000070501">
    <property type="component" value="Unassembled WGS sequence"/>
</dbReference>
<proteinExistence type="predicted"/>